<dbReference type="AlphaFoldDB" id="W6Y735"/>
<keyword evidence="2" id="KW-1185">Reference proteome</keyword>
<accession>W6Y735</accession>
<dbReference type="EMBL" id="KI964995">
    <property type="protein sequence ID" value="EUC27136.1"/>
    <property type="molecule type" value="Genomic_DNA"/>
</dbReference>
<evidence type="ECO:0000313" key="1">
    <source>
        <dbReference type="EMBL" id="EUC27136.1"/>
    </source>
</evidence>
<protein>
    <submittedName>
        <fullName evidence="1">Uncharacterized protein</fullName>
    </submittedName>
</protein>
<dbReference type="GeneID" id="19146923"/>
<dbReference type="HOGENOM" id="CLU_1786524_0_0_1"/>
<name>W6Y735_COCC2</name>
<gene>
    <name evidence="1" type="ORF">COCCADRAFT_31299</name>
</gene>
<dbReference type="OrthoDB" id="195446at2759"/>
<organism evidence="1 2">
    <name type="scientific">Cochliobolus carbonum (strain 26-R-13)</name>
    <name type="common">Maize leaf spot fungus</name>
    <name type="synonym">Bipolaris zeicola</name>
    <dbReference type="NCBI Taxonomy" id="930089"/>
    <lineage>
        <taxon>Eukaryota</taxon>
        <taxon>Fungi</taxon>
        <taxon>Dikarya</taxon>
        <taxon>Ascomycota</taxon>
        <taxon>Pezizomycotina</taxon>
        <taxon>Dothideomycetes</taxon>
        <taxon>Pleosporomycetidae</taxon>
        <taxon>Pleosporales</taxon>
        <taxon>Pleosporineae</taxon>
        <taxon>Pleosporaceae</taxon>
        <taxon>Bipolaris</taxon>
    </lineage>
</organism>
<dbReference type="Proteomes" id="UP000053841">
    <property type="component" value="Unassembled WGS sequence"/>
</dbReference>
<evidence type="ECO:0000313" key="2">
    <source>
        <dbReference type="Proteomes" id="UP000053841"/>
    </source>
</evidence>
<sequence length="145" mass="16381">MEVSTVEQLMKDILGGMKKLASSQIFRSVLQNDMETLEEALEEAIRYILKVEPSLPDLEFNNDERIFTSEQDATGVILQQNGETMGFGDPYFPNFESPENDTSVNITVQEDGGAYELITKDSYHGITLLLTKEYLPGSYDDDRLE</sequence>
<proteinExistence type="predicted"/>
<dbReference type="KEGG" id="bze:COCCADRAFT_31299"/>
<dbReference type="RefSeq" id="XP_007718558.1">
    <property type="nucleotide sequence ID" value="XM_007720368.1"/>
</dbReference>
<reference evidence="1 2" key="1">
    <citation type="journal article" date="2013" name="PLoS Genet.">
        <title>Comparative genome structure, secondary metabolite, and effector coding capacity across Cochliobolus pathogens.</title>
        <authorList>
            <person name="Condon B.J."/>
            <person name="Leng Y."/>
            <person name="Wu D."/>
            <person name="Bushley K.E."/>
            <person name="Ohm R.A."/>
            <person name="Otillar R."/>
            <person name="Martin J."/>
            <person name="Schackwitz W."/>
            <person name="Grimwood J."/>
            <person name="MohdZainudin N."/>
            <person name="Xue C."/>
            <person name="Wang R."/>
            <person name="Manning V.A."/>
            <person name="Dhillon B."/>
            <person name="Tu Z.J."/>
            <person name="Steffenson B.J."/>
            <person name="Salamov A."/>
            <person name="Sun H."/>
            <person name="Lowry S."/>
            <person name="LaButti K."/>
            <person name="Han J."/>
            <person name="Copeland A."/>
            <person name="Lindquist E."/>
            <person name="Barry K."/>
            <person name="Schmutz J."/>
            <person name="Baker S.E."/>
            <person name="Ciuffetti L.M."/>
            <person name="Grigoriev I.V."/>
            <person name="Zhong S."/>
            <person name="Turgeon B.G."/>
        </authorList>
    </citation>
    <scope>NUCLEOTIDE SEQUENCE [LARGE SCALE GENOMIC DNA]</scope>
    <source>
        <strain evidence="1 2">26-R-13</strain>
    </source>
</reference>